<proteinExistence type="predicted"/>
<feature type="non-terminal residue" evidence="2">
    <location>
        <position position="100"/>
    </location>
</feature>
<reference evidence="2" key="1">
    <citation type="submission" date="2015-11" db="EMBL/GenBank/DDBJ databases">
        <title>De novo transcriptome assembly of four potential Pierce s Disease insect vectors from Arizona vineyards.</title>
        <authorList>
            <person name="Tassone E.E."/>
        </authorList>
    </citation>
    <scope>NUCLEOTIDE SEQUENCE</scope>
</reference>
<dbReference type="AlphaFoldDB" id="A0A1B6M9I3"/>
<protein>
    <recommendedName>
        <fullName evidence="1">Nbr1 FW domain-containing protein</fullName>
    </recommendedName>
</protein>
<gene>
    <name evidence="2" type="ORF">g.40740</name>
</gene>
<dbReference type="InterPro" id="IPR013783">
    <property type="entry name" value="Ig-like_fold"/>
</dbReference>
<sequence length="100" mass="11005">REFRSPAQESQMDTSRTTLMAPGQATEILVKFKAPKSVGAFTSYWHLYHLADSHWQQFGHYVSVSGNTKLPKLVGSVAAISTSGVHQVAADSKKNESNNR</sequence>
<name>A0A1B6M9I3_9HEMI</name>
<organism evidence="2">
    <name type="scientific">Graphocephala atropunctata</name>
    <dbReference type="NCBI Taxonomy" id="36148"/>
    <lineage>
        <taxon>Eukaryota</taxon>
        <taxon>Metazoa</taxon>
        <taxon>Ecdysozoa</taxon>
        <taxon>Arthropoda</taxon>
        <taxon>Hexapoda</taxon>
        <taxon>Insecta</taxon>
        <taxon>Pterygota</taxon>
        <taxon>Neoptera</taxon>
        <taxon>Paraneoptera</taxon>
        <taxon>Hemiptera</taxon>
        <taxon>Auchenorrhyncha</taxon>
        <taxon>Membracoidea</taxon>
        <taxon>Cicadellidae</taxon>
        <taxon>Cicadellinae</taxon>
        <taxon>Cicadellini</taxon>
        <taxon>Graphocephala</taxon>
    </lineage>
</organism>
<evidence type="ECO:0000313" key="2">
    <source>
        <dbReference type="EMBL" id="JAT32593.1"/>
    </source>
</evidence>
<dbReference type="InterPro" id="IPR032350">
    <property type="entry name" value="Nbr1_FW"/>
</dbReference>
<dbReference type="Gene3D" id="2.60.40.10">
    <property type="entry name" value="Immunoglobulins"/>
    <property type="match status" value="1"/>
</dbReference>
<evidence type="ECO:0000259" key="1">
    <source>
        <dbReference type="Pfam" id="PF16158"/>
    </source>
</evidence>
<dbReference type="Pfam" id="PF16158">
    <property type="entry name" value="N_BRCA1_IG"/>
    <property type="match status" value="1"/>
</dbReference>
<feature type="non-terminal residue" evidence="2">
    <location>
        <position position="1"/>
    </location>
</feature>
<feature type="domain" description="Nbr1 FW" evidence="1">
    <location>
        <begin position="11"/>
        <end position="64"/>
    </location>
</feature>
<dbReference type="EMBL" id="GEBQ01007384">
    <property type="protein sequence ID" value="JAT32593.1"/>
    <property type="molecule type" value="Transcribed_RNA"/>
</dbReference>
<accession>A0A1B6M9I3</accession>